<dbReference type="RefSeq" id="WP_187254424.1">
    <property type="nucleotide sequence ID" value="NZ_CP144914.1"/>
</dbReference>
<dbReference type="KEGG" id="ahal:FTX54_008715"/>
<feature type="transmembrane region" description="Helical" evidence="1">
    <location>
        <begin position="241"/>
        <end position="259"/>
    </location>
</feature>
<evidence type="ECO:0000256" key="1">
    <source>
        <dbReference type="SAM" id="Phobius"/>
    </source>
</evidence>
<keyword evidence="1" id="KW-1133">Transmembrane helix</keyword>
<proteinExistence type="predicted"/>
<organism evidence="2 3">
    <name type="scientific">Alkalicoccus halolimnae</name>
    <dbReference type="NCBI Taxonomy" id="1667239"/>
    <lineage>
        <taxon>Bacteria</taxon>
        <taxon>Bacillati</taxon>
        <taxon>Bacillota</taxon>
        <taxon>Bacilli</taxon>
        <taxon>Bacillales</taxon>
        <taxon>Bacillaceae</taxon>
        <taxon>Alkalicoccus</taxon>
    </lineage>
</organism>
<accession>A0A5C7FCN2</accession>
<dbReference type="Proteomes" id="UP000321816">
    <property type="component" value="Chromosome"/>
</dbReference>
<keyword evidence="1" id="KW-0812">Transmembrane</keyword>
<feature type="transmembrane region" description="Helical" evidence="1">
    <location>
        <begin position="5"/>
        <end position="22"/>
    </location>
</feature>
<feature type="transmembrane region" description="Helical" evidence="1">
    <location>
        <begin position="362"/>
        <end position="382"/>
    </location>
</feature>
<feature type="transmembrane region" description="Helical" evidence="1">
    <location>
        <begin position="142"/>
        <end position="166"/>
    </location>
</feature>
<feature type="transmembrane region" description="Helical" evidence="1">
    <location>
        <begin position="214"/>
        <end position="235"/>
    </location>
</feature>
<evidence type="ECO:0000313" key="2">
    <source>
        <dbReference type="EMBL" id="WWD78524.1"/>
    </source>
</evidence>
<dbReference type="AlphaFoldDB" id="A0A5C7FCN2"/>
<sequence length="426" mass="46988">MQLSLIYGILSLALLIAAFFFINRSNKLIISLLTAGAFFIYLMENISPLEMTEAFGTNTNVLSLFLMIPLVGAYMSFTGYLTSLKHYIAEKSAESGNHPYRLSFTLMLCIGFILNFGAMAIIRQIADESFRSFHQKKLTLHLMRGFACCMLWSPYFVNIGLVVAIFDISWFSIGFFGLFLAAVFAGLSTLWLRRIDFSGDVTIENTSRSLKHKVSILPLIRFGILFVSLSFLFYYNADASMIVIVSLLAIFLPIVFALAKKEMGGYLSYVFSDIRHSFLRVKNEMAIFIAAGFFGTAVSSTAAGEVISNSLAVWTSGSVLLFSFIIMLVTLMFALVGVHPIIIIIGIGSSLSPESLGISHEYAALLLVSSWTIATQISPFSGQVLMASRLMDVTPLSVIKQNASFVAAAFVCVGTALYSLYYFQFI</sequence>
<reference evidence="2 3" key="1">
    <citation type="submission" date="2024-01" db="EMBL/GenBank/DDBJ databases">
        <title>Complete Genome Sequence of Alkalicoccus halolimnae BZ-SZ-XJ29T, a Moderately Halophilic Bacterium Isolated from a Salt Lake.</title>
        <authorList>
            <person name="Zhao B."/>
        </authorList>
    </citation>
    <scope>NUCLEOTIDE SEQUENCE [LARGE SCALE GENOMIC DNA]</scope>
    <source>
        <strain evidence="2 3">BZ-SZ-XJ29</strain>
    </source>
</reference>
<evidence type="ECO:0000313" key="3">
    <source>
        <dbReference type="Proteomes" id="UP000321816"/>
    </source>
</evidence>
<feature type="transmembrane region" description="Helical" evidence="1">
    <location>
        <begin position="102"/>
        <end position="122"/>
    </location>
</feature>
<dbReference type="EMBL" id="CP144914">
    <property type="protein sequence ID" value="WWD78524.1"/>
    <property type="molecule type" value="Genomic_DNA"/>
</dbReference>
<keyword evidence="3" id="KW-1185">Reference proteome</keyword>
<gene>
    <name evidence="2" type="ORF">FTX54_008715</name>
</gene>
<feature type="transmembrane region" description="Helical" evidence="1">
    <location>
        <begin position="61"/>
        <end position="82"/>
    </location>
</feature>
<feature type="transmembrane region" description="Helical" evidence="1">
    <location>
        <begin position="285"/>
        <end position="307"/>
    </location>
</feature>
<feature type="transmembrane region" description="Helical" evidence="1">
    <location>
        <begin position="28"/>
        <end position="49"/>
    </location>
</feature>
<name>A0A5C7FCN2_9BACI</name>
<protein>
    <submittedName>
        <fullName evidence="2">Uncharacterized protein</fullName>
    </submittedName>
</protein>
<feature type="transmembrane region" description="Helical" evidence="1">
    <location>
        <begin position="319"/>
        <end position="350"/>
    </location>
</feature>
<keyword evidence="1" id="KW-0472">Membrane</keyword>
<feature type="transmembrane region" description="Helical" evidence="1">
    <location>
        <begin position="172"/>
        <end position="193"/>
    </location>
</feature>
<feature type="transmembrane region" description="Helical" evidence="1">
    <location>
        <begin position="402"/>
        <end position="423"/>
    </location>
</feature>